<dbReference type="GeneID" id="30159160"/>
<comment type="caution">
    <text evidence="2">The sequence shown here is derived from an EMBL/GenBank/DDBJ whole genome shotgun (WGS) entry which is preliminary data.</text>
</comment>
<feature type="compositionally biased region" description="Polar residues" evidence="1">
    <location>
        <begin position="74"/>
        <end position="84"/>
    </location>
</feature>
<evidence type="ECO:0000313" key="2">
    <source>
        <dbReference type="EMBL" id="ODN73304.1"/>
    </source>
</evidence>
<reference evidence="2 3" key="1">
    <citation type="submission" date="2016-06" db="EMBL/GenBank/DDBJ databases">
        <title>Evolution of pathogenesis and genome organization in the Tremellales.</title>
        <authorList>
            <person name="Cuomo C."/>
            <person name="Litvintseva A."/>
            <person name="Heitman J."/>
            <person name="Chen Y."/>
            <person name="Sun S."/>
            <person name="Springer D."/>
            <person name="Dromer F."/>
            <person name="Young S."/>
            <person name="Zeng Q."/>
            <person name="Chapman S."/>
            <person name="Gujja S."/>
            <person name="Saif S."/>
            <person name="Birren B."/>
        </authorList>
    </citation>
    <scope>NUCLEOTIDE SEQUENCE [LARGE SCALE GENOMIC DNA]</scope>
    <source>
        <strain evidence="2 3">CBS 6039</strain>
    </source>
</reference>
<evidence type="ECO:0000256" key="1">
    <source>
        <dbReference type="SAM" id="MobiDB-lite"/>
    </source>
</evidence>
<proteinExistence type="predicted"/>
<dbReference type="RefSeq" id="XP_018989216.1">
    <property type="nucleotide sequence ID" value="XM_019142645.1"/>
</dbReference>
<accession>A0A1E3HAH4</accession>
<feature type="region of interest" description="Disordered" evidence="1">
    <location>
        <begin position="74"/>
        <end position="123"/>
    </location>
</feature>
<gene>
    <name evidence="2" type="ORF">L202_07851</name>
</gene>
<protein>
    <submittedName>
        <fullName evidence="2">Uncharacterized protein</fullName>
    </submittedName>
</protein>
<dbReference type="Proteomes" id="UP000094065">
    <property type="component" value="Unassembled WGS sequence"/>
</dbReference>
<dbReference type="AlphaFoldDB" id="A0A1E3HAH4"/>
<keyword evidence="3" id="KW-1185">Reference proteome</keyword>
<sequence>MTANPTLPFVCTPLDHQARPQLPFRWAFRFPTHARWEKTPLPRKGQELDLVGKVVDRREDGVFVLEPFNVVFTTRSAPNRTPPSSADKRAAKRQKLVAPQGASASSFDPNDGDNLLAGRRCFQ</sequence>
<organism evidence="2 3">
    <name type="scientific">Cryptococcus amylolentus CBS 6039</name>
    <dbReference type="NCBI Taxonomy" id="1295533"/>
    <lineage>
        <taxon>Eukaryota</taxon>
        <taxon>Fungi</taxon>
        <taxon>Dikarya</taxon>
        <taxon>Basidiomycota</taxon>
        <taxon>Agaricomycotina</taxon>
        <taxon>Tremellomycetes</taxon>
        <taxon>Tremellales</taxon>
        <taxon>Cryptococcaceae</taxon>
        <taxon>Cryptococcus</taxon>
    </lineage>
</organism>
<dbReference type="EMBL" id="AWGJ01000013">
    <property type="protein sequence ID" value="ODN73304.1"/>
    <property type="molecule type" value="Genomic_DNA"/>
</dbReference>
<evidence type="ECO:0000313" key="3">
    <source>
        <dbReference type="Proteomes" id="UP000094065"/>
    </source>
</evidence>
<name>A0A1E3HAH4_9TREE</name>